<dbReference type="EMBL" id="QPMT01000067">
    <property type="protein sequence ID" value="KAF4846180.1"/>
    <property type="molecule type" value="Genomic_DNA"/>
</dbReference>
<dbReference type="Proteomes" id="UP000711996">
    <property type="component" value="Unassembled WGS sequence"/>
</dbReference>
<proteinExistence type="predicted"/>
<protein>
    <submittedName>
        <fullName evidence="1">Uncharacterized protein</fullName>
    </submittedName>
</protein>
<evidence type="ECO:0000313" key="2">
    <source>
        <dbReference type="Proteomes" id="UP000711996"/>
    </source>
</evidence>
<dbReference type="AlphaFoldDB" id="A0A9P5BP44"/>
<gene>
    <name evidence="1" type="ORF">CGCSCA2_v013268</name>
</gene>
<sequence length="71" mass="7934">MTSPVALSISQSFSEPRLAWQARFVHCEQQHTGRQPMHEGIGVICLHCRIASTGQANNTKRNGCLPERRCT</sequence>
<keyword evidence="2" id="KW-1185">Reference proteome</keyword>
<evidence type="ECO:0000313" key="1">
    <source>
        <dbReference type="EMBL" id="KAF4846180.1"/>
    </source>
</evidence>
<reference evidence="1" key="1">
    <citation type="submission" date="2019-06" db="EMBL/GenBank/DDBJ databases">
        <authorList>
            <person name="Gan P."/>
            <person name="Shirasu K."/>
        </authorList>
    </citation>
    <scope>NUCLEOTIDE SEQUENCE [LARGE SCALE GENOMIC DNA]</scope>
    <source>
        <strain evidence="1">CAD2</strain>
    </source>
</reference>
<name>A0A9P5BP44_COLSI</name>
<comment type="caution">
    <text evidence="1">The sequence shown here is derived from an EMBL/GenBank/DDBJ whole genome shotgun (WGS) entry which is preliminary data.</text>
</comment>
<organism evidence="1 2">
    <name type="scientific">Colletotrichum siamense</name>
    <name type="common">Anthracnose fungus</name>
    <dbReference type="NCBI Taxonomy" id="690259"/>
    <lineage>
        <taxon>Eukaryota</taxon>
        <taxon>Fungi</taxon>
        <taxon>Dikarya</taxon>
        <taxon>Ascomycota</taxon>
        <taxon>Pezizomycotina</taxon>
        <taxon>Sordariomycetes</taxon>
        <taxon>Hypocreomycetidae</taxon>
        <taxon>Glomerellales</taxon>
        <taxon>Glomerellaceae</taxon>
        <taxon>Colletotrichum</taxon>
        <taxon>Colletotrichum gloeosporioides species complex</taxon>
    </lineage>
</organism>
<accession>A0A9P5BP44</accession>